<dbReference type="EMBL" id="LAZR01035211">
    <property type="protein sequence ID" value="KKL28115.1"/>
    <property type="molecule type" value="Genomic_DNA"/>
</dbReference>
<dbReference type="AlphaFoldDB" id="A0A0F9C1N0"/>
<accession>A0A0F9C1N0</accession>
<comment type="caution">
    <text evidence="1">The sequence shown here is derived from an EMBL/GenBank/DDBJ whole genome shotgun (WGS) entry which is preliminary data.</text>
</comment>
<protein>
    <submittedName>
        <fullName evidence="1">Uncharacterized protein</fullName>
    </submittedName>
</protein>
<gene>
    <name evidence="1" type="ORF">LCGC14_2378400</name>
</gene>
<evidence type="ECO:0000313" key="1">
    <source>
        <dbReference type="EMBL" id="KKL28115.1"/>
    </source>
</evidence>
<proteinExistence type="predicted"/>
<organism evidence="1">
    <name type="scientific">marine sediment metagenome</name>
    <dbReference type="NCBI Taxonomy" id="412755"/>
    <lineage>
        <taxon>unclassified sequences</taxon>
        <taxon>metagenomes</taxon>
        <taxon>ecological metagenomes</taxon>
    </lineage>
</organism>
<sequence>MKSCTVKNLRNQEKELKDLNIPEIKAAAILLYRLVELFFHDDLDTLCSWDFYEIAIDLDIIEIRKIDPATDEHGRDHILSLTSKGKSIVNFGRLLLELNDIHTHECDHHKPIRLHGDMMDALLSPKI</sequence>
<name>A0A0F9C1N0_9ZZZZ</name>
<reference evidence="1" key="1">
    <citation type="journal article" date="2015" name="Nature">
        <title>Complex archaea that bridge the gap between prokaryotes and eukaryotes.</title>
        <authorList>
            <person name="Spang A."/>
            <person name="Saw J.H."/>
            <person name="Jorgensen S.L."/>
            <person name="Zaremba-Niedzwiedzka K."/>
            <person name="Martijn J."/>
            <person name="Lind A.E."/>
            <person name="van Eijk R."/>
            <person name="Schleper C."/>
            <person name="Guy L."/>
            <person name="Ettema T.J."/>
        </authorList>
    </citation>
    <scope>NUCLEOTIDE SEQUENCE</scope>
</reference>